<reference evidence="2 3" key="1">
    <citation type="journal article" date="2014" name="BMC Genomics">
        <title>Genome based analysis of type-I polyketide synthase and nonribosomal peptide synthetase gene clusters in seven strains of five representative Nocardia species.</title>
        <authorList>
            <person name="Komaki H."/>
            <person name="Ichikawa N."/>
            <person name="Hosoyama A."/>
            <person name="Takahashi-Nakaguchi A."/>
            <person name="Matsuzawa T."/>
            <person name="Suzuki K."/>
            <person name="Fujita N."/>
            <person name="Gonoi T."/>
        </authorList>
    </citation>
    <scope>NUCLEOTIDE SEQUENCE [LARGE SCALE GENOMIC DNA]</scope>
    <source>
        <strain evidence="2 3">NBRC 15531</strain>
    </source>
</reference>
<dbReference type="STRING" id="1824.SAMN05444423_103294"/>
<dbReference type="NCBIfam" id="TIGR03931">
    <property type="entry name" value="T7SS_Rv3446c"/>
    <property type="match status" value="1"/>
</dbReference>
<organism evidence="2 3">
    <name type="scientific">Nocardia asteroides NBRC 15531</name>
    <dbReference type="NCBI Taxonomy" id="1110697"/>
    <lineage>
        <taxon>Bacteria</taxon>
        <taxon>Bacillati</taxon>
        <taxon>Actinomycetota</taxon>
        <taxon>Actinomycetes</taxon>
        <taxon>Mycobacteriales</taxon>
        <taxon>Nocardiaceae</taxon>
        <taxon>Nocardia</taxon>
    </lineage>
</organism>
<dbReference type="OrthoDB" id="4412823at2"/>
<evidence type="ECO:0000313" key="3">
    <source>
        <dbReference type="Proteomes" id="UP000017048"/>
    </source>
</evidence>
<feature type="compositionally biased region" description="Low complexity" evidence="1">
    <location>
        <begin position="316"/>
        <end position="347"/>
    </location>
</feature>
<feature type="region of interest" description="Disordered" evidence="1">
    <location>
        <begin position="316"/>
        <end position="365"/>
    </location>
</feature>
<accession>U5EJW9</accession>
<dbReference type="AlphaFoldDB" id="U5EJW9"/>
<comment type="caution">
    <text evidence="2">The sequence shown here is derived from an EMBL/GenBank/DDBJ whole genome shotgun (WGS) entry which is preliminary data.</text>
</comment>
<proteinExistence type="predicted"/>
<dbReference type="RefSeq" id="WP_019045130.1">
    <property type="nucleotide sequence ID" value="NZ_BAFO02000035.1"/>
</dbReference>
<dbReference type="Proteomes" id="UP000017048">
    <property type="component" value="Unassembled WGS sequence"/>
</dbReference>
<evidence type="ECO:0000313" key="2">
    <source>
        <dbReference type="EMBL" id="GAD87570.1"/>
    </source>
</evidence>
<sequence length="492" mass="50525">MVTGFVTDIDVVVSGARILARTAARHADVVPTVMPVPDGIVVGAPVGPTQPSVYALTLDSAWIGFEPAPIPAAAASDAIVDKVLVGLAPTIPGAAVGVAHPSAWTGAQQEVLSRSFGRYSGSVVLESLAVRVAKLRQSLATSERIIVVEIEPLDITVTAVDRSRDQIEIAACESEPTLGAGEWNDAALDTTIEMISLVSAGVRPTTVVVIGPHEEALLERLRGYTAATWTTLPTPLVQPMAYTALLLPQSKLADHSSRPIPAQNAEWVGTLRERAAATTPPPRMGPAKIAAAAAVAIAVLAAGTAAVIATRSSGADAATSAGSTSAGPVAISTTTSATPSPLALSPTQPVNTPTRHTMGRVGFTVPPGWRVADGATSERTTIVPKTAIPARITVTYNTTSPGFGYGELVADLAARIDSAPPGRFGGFERDLTVSGRPGATYRESPGDGSVVLWQVLFYDDVQVSVGCQTGVREGGGIDAECDAVVRSVSTTA</sequence>
<dbReference type="EMBL" id="BAFO02000035">
    <property type="protein sequence ID" value="GAD87570.1"/>
    <property type="molecule type" value="Genomic_DNA"/>
</dbReference>
<dbReference type="GeneID" id="91515243"/>
<dbReference type="InterPro" id="IPR023840">
    <property type="entry name" value="T7SS_Rv3446c"/>
</dbReference>
<name>U5EJW9_NOCAS</name>
<dbReference type="eggNOG" id="COG0443">
    <property type="taxonomic scope" value="Bacteria"/>
</dbReference>
<evidence type="ECO:0008006" key="4">
    <source>
        <dbReference type="Google" id="ProtNLM"/>
    </source>
</evidence>
<gene>
    <name evidence="2" type="ORF">NCAST_35_00930</name>
</gene>
<protein>
    <recommendedName>
        <fullName evidence="4">Type VII secretion-associated protein</fullName>
    </recommendedName>
</protein>
<evidence type="ECO:0000256" key="1">
    <source>
        <dbReference type="SAM" id="MobiDB-lite"/>
    </source>
</evidence>
<keyword evidence="3" id="KW-1185">Reference proteome</keyword>